<evidence type="ECO:0000313" key="4">
    <source>
        <dbReference type="EMBL" id="PQA93306.1"/>
    </source>
</evidence>
<dbReference type="Proteomes" id="UP000238314">
    <property type="component" value="Unassembled WGS sequence"/>
</dbReference>
<dbReference type="Pfam" id="PF02738">
    <property type="entry name" value="MoCoBD_1"/>
    <property type="match status" value="1"/>
</dbReference>
<dbReference type="Gene3D" id="3.30.365.10">
    <property type="entry name" value="Aldehyde oxidase/xanthine dehydrogenase, molybdopterin binding domain"/>
    <property type="match status" value="4"/>
</dbReference>
<protein>
    <submittedName>
        <fullName evidence="4">Aldehyde oxidase</fullName>
    </submittedName>
    <submittedName>
        <fullName evidence="5">Xanthine dehydrogenase YagR molybdenum-binding subunit</fullName>
    </submittedName>
</protein>
<dbReference type="EMBL" id="FTOJ01000005">
    <property type="protein sequence ID" value="SIS89506.1"/>
    <property type="molecule type" value="Genomic_DNA"/>
</dbReference>
<gene>
    <name evidence="4" type="ORF">B0A70_09090</name>
    <name evidence="5" type="ORF">SAMN05421796_105232</name>
</gene>
<dbReference type="AlphaFoldDB" id="A0A1N7MTT2"/>
<dbReference type="Proteomes" id="UP000186246">
    <property type="component" value="Unassembled WGS sequence"/>
</dbReference>
<keyword evidence="1" id="KW-0500">Molybdenum</keyword>
<dbReference type="GO" id="GO:0016491">
    <property type="term" value="F:oxidoreductase activity"/>
    <property type="evidence" value="ECO:0007669"/>
    <property type="project" value="UniProtKB-KW"/>
</dbReference>
<dbReference type="SUPFAM" id="SSF56003">
    <property type="entry name" value="Molybdenum cofactor-binding domain"/>
    <property type="match status" value="1"/>
</dbReference>
<dbReference type="PANTHER" id="PTHR11908:SF132">
    <property type="entry name" value="ALDEHYDE OXIDASE 1-RELATED"/>
    <property type="match status" value="1"/>
</dbReference>
<evidence type="ECO:0000313" key="5">
    <source>
        <dbReference type="EMBL" id="SIS89506.1"/>
    </source>
</evidence>
<accession>A0A1N7MTT2</accession>
<dbReference type="SUPFAM" id="SSF54665">
    <property type="entry name" value="CO dehydrogenase molybdoprotein N-domain-like"/>
    <property type="match status" value="1"/>
</dbReference>
<evidence type="ECO:0000259" key="3">
    <source>
        <dbReference type="SMART" id="SM01008"/>
    </source>
</evidence>
<evidence type="ECO:0000256" key="1">
    <source>
        <dbReference type="ARBA" id="ARBA00022505"/>
    </source>
</evidence>
<sequence length="737" mass="79881">MAFFDNDLNLNLEKEGRAEALAKVTGGGKYSAEYKTENITYAVIVGSTVASGKITGIDVADAMLADGVLEIMTHHNKPTVAGLASEEKIKESRIGLPVLHTDSIYFKGQPVAVVIAKTLEEAQYAASLVKTLYQQTKANVDFKNTHSLVPLKNEGKERGNIENWKNSAFNLEEEYHIEGEVHHPMEMHATIAIWNGNDKLKLYDKNQGVNGVQNTVGKLFGLQTKNIEVITEFMGGGFGSGLRVWPNTILAIMAAKKVNRPVKLMLTRNQMSCLVGYRPESWQKVKLGADASGKFTGLLHDSKNTTSLYENFLENITRISRLAYGFENLKTQMATVPLNLSTPTWMRGPGECTGAFALESAIDELCFTMNKDPLATRLQNLSDVKDPETGKDWSTNFIRECMEKGAEKIGWNERNLKPRQKKDGDWLIGYGMGIGMWTAGRGKASAALEMDIDGNIVVKTAMTDIGTGTGTSMRNIVHEITGVPLNKIKIDLGKSTLPQAPSQGGSRGLSSISASSNAIAETLKSELIAYAAKINPEFKNLIPSNTILTDSAVQIKNTSTSVSFQKIFSENKLTVIEVEETTEPGALQKNFAFASGAAHFCRVKVNELTGKVKIDRFVSVVDGGKIVSEKPAKNQVIGAVVGGTGMALMEEMRIDKRIGALVAEDLAGYHFAVNADVPIIEVDFINKPDFNLNASGAKGLGEVGIIGSAAAIANAIFNATGKRFRNLPITPDKILKG</sequence>
<dbReference type="InterPro" id="IPR000674">
    <property type="entry name" value="Ald_Oxase/Xan_DH_a/b"/>
</dbReference>
<dbReference type="GO" id="GO:0005506">
    <property type="term" value="F:iron ion binding"/>
    <property type="evidence" value="ECO:0007669"/>
    <property type="project" value="InterPro"/>
</dbReference>
<feature type="domain" description="Aldehyde oxidase/xanthine dehydrogenase a/b hammerhead" evidence="3">
    <location>
        <begin position="25"/>
        <end position="137"/>
    </location>
</feature>
<keyword evidence="7" id="KW-1185">Reference proteome</keyword>
<evidence type="ECO:0000256" key="2">
    <source>
        <dbReference type="ARBA" id="ARBA00023002"/>
    </source>
</evidence>
<dbReference type="SMART" id="SM01008">
    <property type="entry name" value="Ald_Xan_dh_C"/>
    <property type="match status" value="1"/>
</dbReference>
<dbReference type="RefSeq" id="WP_076451882.1">
    <property type="nucleotide sequence ID" value="NZ_FTOJ01000005.1"/>
</dbReference>
<evidence type="ECO:0000313" key="6">
    <source>
        <dbReference type="Proteomes" id="UP000186246"/>
    </source>
</evidence>
<organism evidence="5 6">
    <name type="scientific">Chryseobacterium piscicola</name>
    <dbReference type="NCBI Taxonomy" id="551459"/>
    <lineage>
        <taxon>Bacteria</taxon>
        <taxon>Pseudomonadati</taxon>
        <taxon>Bacteroidota</taxon>
        <taxon>Flavobacteriia</taxon>
        <taxon>Flavobacteriales</taxon>
        <taxon>Weeksellaceae</taxon>
        <taxon>Chryseobacterium group</taxon>
        <taxon>Chryseobacterium</taxon>
    </lineage>
</organism>
<reference evidence="4 7" key="1">
    <citation type="submission" date="2016-11" db="EMBL/GenBank/DDBJ databases">
        <title>Whole genomes of Flavobacteriaceae.</title>
        <authorList>
            <person name="Stine C."/>
            <person name="Li C."/>
            <person name="Tadesse D."/>
        </authorList>
    </citation>
    <scope>NUCLEOTIDE SEQUENCE [LARGE SCALE GENOMIC DNA]</scope>
    <source>
        <strain evidence="4 7">DSM 21068</strain>
    </source>
</reference>
<dbReference type="PANTHER" id="PTHR11908">
    <property type="entry name" value="XANTHINE DEHYDROGENASE"/>
    <property type="match status" value="1"/>
</dbReference>
<dbReference type="OrthoDB" id="9767994at2"/>
<evidence type="ECO:0000313" key="7">
    <source>
        <dbReference type="Proteomes" id="UP000238314"/>
    </source>
</evidence>
<dbReference type="InterPro" id="IPR037165">
    <property type="entry name" value="AldOxase/xan_DH_Mopterin-bd_sf"/>
</dbReference>
<dbReference type="EMBL" id="MUGO01000013">
    <property type="protein sequence ID" value="PQA93306.1"/>
    <property type="molecule type" value="Genomic_DNA"/>
</dbReference>
<dbReference type="InterPro" id="IPR008274">
    <property type="entry name" value="AldOxase/xan_DH_MoCoBD1"/>
</dbReference>
<dbReference type="STRING" id="551459.SAMN05421796_105232"/>
<reference evidence="6" key="2">
    <citation type="submission" date="2017-01" db="EMBL/GenBank/DDBJ databases">
        <authorList>
            <person name="Varghese N."/>
            <person name="Submissions S."/>
        </authorList>
    </citation>
    <scope>NUCLEOTIDE SEQUENCE [LARGE SCALE GENOMIC DNA]</scope>
    <source>
        <strain evidence="6">DSM 21068</strain>
    </source>
</reference>
<name>A0A1N7MTT2_9FLAO</name>
<dbReference type="InterPro" id="IPR016208">
    <property type="entry name" value="Ald_Oxase/xanthine_DH-like"/>
</dbReference>
<reference evidence="5" key="3">
    <citation type="submission" date="2017-01" db="EMBL/GenBank/DDBJ databases">
        <authorList>
            <person name="Mah S.A."/>
            <person name="Swanson W.J."/>
            <person name="Moy G.W."/>
            <person name="Vacquier V.D."/>
        </authorList>
    </citation>
    <scope>NUCLEOTIDE SEQUENCE [LARGE SCALE GENOMIC DNA]</scope>
    <source>
        <strain evidence="5">DSM 21068</strain>
    </source>
</reference>
<dbReference type="Gene3D" id="3.90.1170.50">
    <property type="entry name" value="Aldehyde oxidase/xanthine dehydrogenase, a/b hammerhead"/>
    <property type="match status" value="1"/>
</dbReference>
<dbReference type="InterPro" id="IPR036856">
    <property type="entry name" value="Ald_Oxase/Xan_DH_a/b_sf"/>
</dbReference>
<proteinExistence type="predicted"/>
<dbReference type="InterPro" id="IPR046867">
    <property type="entry name" value="AldOxase/xan_DH_MoCoBD2"/>
</dbReference>
<dbReference type="Pfam" id="PF20256">
    <property type="entry name" value="MoCoBD_2"/>
    <property type="match status" value="1"/>
</dbReference>
<dbReference type="Pfam" id="PF01315">
    <property type="entry name" value="Ald_Xan_dh_C"/>
    <property type="match status" value="1"/>
</dbReference>
<keyword evidence="2" id="KW-0560">Oxidoreductase</keyword>